<organism evidence="2 3">
    <name type="scientific">Paraburkholderia domus</name>
    <dbReference type="NCBI Taxonomy" id="2793075"/>
    <lineage>
        <taxon>Bacteria</taxon>
        <taxon>Pseudomonadati</taxon>
        <taxon>Pseudomonadota</taxon>
        <taxon>Betaproteobacteria</taxon>
        <taxon>Burkholderiales</taxon>
        <taxon>Burkholderiaceae</taxon>
        <taxon>Paraburkholderia</taxon>
    </lineage>
</organism>
<gene>
    <name evidence="2" type="ORF">R70211_04559</name>
</gene>
<name>A0A9N8R0T8_9BURK</name>
<comment type="caution">
    <text evidence="2">The sequence shown here is derived from an EMBL/GenBank/DDBJ whole genome shotgun (WGS) entry which is preliminary data.</text>
</comment>
<evidence type="ECO:0000313" key="2">
    <source>
        <dbReference type="EMBL" id="CAE6922220.1"/>
    </source>
</evidence>
<feature type="region of interest" description="Disordered" evidence="1">
    <location>
        <begin position="1"/>
        <end position="36"/>
    </location>
</feature>
<feature type="compositionally biased region" description="Polar residues" evidence="1">
    <location>
        <begin position="1"/>
        <end position="10"/>
    </location>
</feature>
<protein>
    <submittedName>
        <fullName evidence="2">Uncharacterized protein</fullName>
    </submittedName>
</protein>
<dbReference type="EMBL" id="CAJNAS010000013">
    <property type="protein sequence ID" value="CAE6922220.1"/>
    <property type="molecule type" value="Genomic_DNA"/>
</dbReference>
<accession>A0A9N8R0T8</accession>
<sequence length="36" mass="3925">MSVAMESTPQHRLAPFSGVPKNENPEYPLGIRTVGL</sequence>
<evidence type="ECO:0000313" key="3">
    <source>
        <dbReference type="Proteomes" id="UP000675121"/>
    </source>
</evidence>
<dbReference type="Proteomes" id="UP000675121">
    <property type="component" value="Unassembled WGS sequence"/>
</dbReference>
<dbReference type="AlphaFoldDB" id="A0A9N8R0T8"/>
<evidence type="ECO:0000256" key="1">
    <source>
        <dbReference type="SAM" id="MobiDB-lite"/>
    </source>
</evidence>
<proteinExistence type="predicted"/>
<reference evidence="2" key="1">
    <citation type="submission" date="2021-02" db="EMBL/GenBank/DDBJ databases">
        <authorList>
            <person name="Vanwijnsberghe S."/>
        </authorList>
    </citation>
    <scope>NUCLEOTIDE SEQUENCE</scope>
    <source>
        <strain evidence="2">R-70211</strain>
    </source>
</reference>
<keyword evidence="3" id="KW-1185">Reference proteome</keyword>